<reference evidence="2" key="1">
    <citation type="submission" date="2014-03" db="EMBL/GenBank/DDBJ databases">
        <authorList>
            <person name="Aksoy S."/>
            <person name="Warren W."/>
            <person name="Wilson R.K."/>
        </authorList>
    </citation>
    <scope>NUCLEOTIDE SEQUENCE [LARGE SCALE GENOMIC DNA]</scope>
    <source>
        <strain evidence="2">IAEA</strain>
    </source>
</reference>
<organism evidence="1 2">
    <name type="scientific">Glossina pallidipes</name>
    <name type="common">Tsetse fly</name>
    <dbReference type="NCBI Taxonomy" id="7398"/>
    <lineage>
        <taxon>Eukaryota</taxon>
        <taxon>Metazoa</taxon>
        <taxon>Ecdysozoa</taxon>
        <taxon>Arthropoda</taxon>
        <taxon>Hexapoda</taxon>
        <taxon>Insecta</taxon>
        <taxon>Pterygota</taxon>
        <taxon>Neoptera</taxon>
        <taxon>Endopterygota</taxon>
        <taxon>Diptera</taxon>
        <taxon>Brachycera</taxon>
        <taxon>Muscomorpha</taxon>
        <taxon>Hippoboscoidea</taxon>
        <taxon>Glossinidae</taxon>
        <taxon>Glossina</taxon>
    </lineage>
</organism>
<keyword evidence="2" id="KW-1185">Reference proteome</keyword>
<sequence>MTMWQSGGMGGGGHGSQNNPWMKLMGIVHKERRHTDNITSQSGSNERNLNHRELYMEEHMGSTISEASLTQRHLLISVYLSLFHNPVLSNWPENSLELLKLNFRHFYMKIAIFLILSSSRCYPCQKVALKGGLCFA</sequence>
<reference evidence="1" key="2">
    <citation type="submission" date="2020-05" db="UniProtKB">
        <authorList>
            <consortium name="EnsemblMetazoa"/>
        </authorList>
    </citation>
    <scope>IDENTIFICATION</scope>
    <source>
        <strain evidence="1">IAEA</strain>
    </source>
</reference>
<evidence type="ECO:0000313" key="2">
    <source>
        <dbReference type="Proteomes" id="UP000092445"/>
    </source>
</evidence>
<accession>A0A1B0ADM1</accession>
<proteinExistence type="predicted"/>
<evidence type="ECO:0000313" key="1">
    <source>
        <dbReference type="EnsemblMetazoa" id="GPAI042339-PA"/>
    </source>
</evidence>
<dbReference type="AlphaFoldDB" id="A0A1B0ADM1"/>
<dbReference type="Proteomes" id="UP000092445">
    <property type="component" value="Unassembled WGS sequence"/>
</dbReference>
<protein>
    <submittedName>
        <fullName evidence="1">Uncharacterized protein</fullName>
    </submittedName>
</protein>
<name>A0A1B0ADM1_GLOPL</name>
<dbReference type="VEuPathDB" id="VectorBase:GPAI042339"/>
<dbReference type="EnsemblMetazoa" id="GPAI042339-RA">
    <property type="protein sequence ID" value="GPAI042339-PA"/>
    <property type="gene ID" value="GPAI042339"/>
</dbReference>